<dbReference type="AlphaFoldDB" id="A0A225MGT3"/>
<dbReference type="Pfam" id="PF00289">
    <property type="entry name" value="Biotin_carb_N"/>
    <property type="match status" value="1"/>
</dbReference>
<dbReference type="Gene3D" id="3.30.470.20">
    <property type="entry name" value="ATP-grasp fold, B domain"/>
    <property type="match status" value="1"/>
</dbReference>
<keyword evidence="4" id="KW-0092">Biotin</keyword>
<dbReference type="InterPro" id="IPR005479">
    <property type="entry name" value="CPAse_ATP-bd"/>
</dbReference>
<keyword evidence="9" id="KW-1185">Reference proteome</keyword>
<keyword evidence="3 5" id="KW-0067">ATP-binding</keyword>
<dbReference type="SUPFAM" id="SSF52440">
    <property type="entry name" value="PreATP-grasp domain"/>
    <property type="match status" value="1"/>
</dbReference>
<evidence type="ECO:0000256" key="4">
    <source>
        <dbReference type="ARBA" id="ARBA00023267"/>
    </source>
</evidence>
<evidence type="ECO:0000256" key="3">
    <source>
        <dbReference type="ARBA" id="ARBA00022840"/>
    </source>
</evidence>
<protein>
    <submittedName>
        <fullName evidence="8">Acetyl-CoA carboxylase biotin carboxylase subunit</fullName>
    </submittedName>
</protein>
<dbReference type="PANTHER" id="PTHR18866">
    <property type="entry name" value="CARBOXYLASE:PYRUVATE/ACETYL-COA/PROPIONYL-COA CARBOXYLASE"/>
    <property type="match status" value="1"/>
</dbReference>
<dbReference type="SUPFAM" id="SSF51246">
    <property type="entry name" value="Rudiment single hybrid motif"/>
    <property type="match status" value="1"/>
</dbReference>
<dbReference type="InterPro" id="IPR011054">
    <property type="entry name" value="Rudment_hybrid_motif"/>
</dbReference>
<dbReference type="InterPro" id="IPR011764">
    <property type="entry name" value="Biotin_carboxylation_dom"/>
</dbReference>
<dbReference type="InterPro" id="IPR050856">
    <property type="entry name" value="Biotin_carboxylase_complex"/>
</dbReference>
<comment type="caution">
    <text evidence="8">The sequence shown here is derived from an EMBL/GenBank/DDBJ whole genome shotgun (WGS) entry which is preliminary data.</text>
</comment>
<sequence>MKKVLIANRGEIACRIIRSCRRLGIQTVAVYSEVDADSKHVVEADEAYALQGKSATESYLRVDHILEAARRSGADGIHPGYGFLAENAEFARQVERAGIVWIGPTPDSICSMGDKERARLLAEAAGVPVLPGSTRFAVGDTDHIIGAAASVGFPLLVKAAAGGGGIGMRRVDRQEDLLAVVKATQQMAERSFGDGTVYLERYVSPARHVEVQVFGFGDGRAIHLHERDCSIQRRFQKIIEESPAPGIPIDVRERMLQAALSLCRQERYRGAGTVEFVVDARTFEFFFLEMNTRIQVEHPVTEMVAGVDLVAMQLQLAAQQPLAVVNQIDIQTSGHSIECRLYAERPSKNFLPSTGILEKLRFPTTNETFRLECGVREGDRVTHFYDPMIGKIICHGADRPSALRRMLEVLAQIEIEGVQTNIDFLMKTVSHEAFKTGMVSTSFIEEWKSELLS</sequence>
<evidence type="ECO:0000256" key="5">
    <source>
        <dbReference type="PROSITE-ProRule" id="PRU00409"/>
    </source>
</evidence>
<evidence type="ECO:0000313" key="8">
    <source>
        <dbReference type="EMBL" id="OWT59130.1"/>
    </source>
</evidence>
<dbReference type="EMBL" id="NJIH01000007">
    <property type="protein sequence ID" value="OWT59130.1"/>
    <property type="molecule type" value="Genomic_DNA"/>
</dbReference>
<dbReference type="PROSITE" id="PS00866">
    <property type="entry name" value="CPSASE_1"/>
    <property type="match status" value="1"/>
</dbReference>
<dbReference type="PROSITE" id="PS50979">
    <property type="entry name" value="BC"/>
    <property type="match status" value="1"/>
</dbReference>
<dbReference type="Proteomes" id="UP000214603">
    <property type="component" value="Unassembled WGS sequence"/>
</dbReference>
<keyword evidence="1" id="KW-0436">Ligase</keyword>
<dbReference type="InterPro" id="IPR005482">
    <property type="entry name" value="Biotin_COase_C"/>
</dbReference>
<name>A0A225MGT3_9BURK</name>
<feature type="domain" description="Biotin carboxylation" evidence="7">
    <location>
        <begin position="1"/>
        <end position="449"/>
    </location>
</feature>
<organism evidence="8 9">
    <name type="scientific">Candidimonas nitroreducens</name>
    <dbReference type="NCBI Taxonomy" id="683354"/>
    <lineage>
        <taxon>Bacteria</taxon>
        <taxon>Pseudomonadati</taxon>
        <taxon>Pseudomonadota</taxon>
        <taxon>Betaproteobacteria</taxon>
        <taxon>Burkholderiales</taxon>
        <taxon>Alcaligenaceae</taxon>
        <taxon>Candidimonas</taxon>
    </lineage>
</organism>
<dbReference type="InterPro" id="IPR016185">
    <property type="entry name" value="PreATP-grasp_dom_sf"/>
</dbReference>
<evidence type="ECO:0000259" key="6">
    <source>
        <dbReference type="PROSITE" id="PS50975"/>
    </source>
</evidence>
<evidence type="ECO:0000313" key="9">
    <source>
        <dbReference type="Proteomes" id="UP000214603"/>
    </source>
</evidence>
<dbReference type="PROSITE" id="PS00867">
    <property type="entry name" value="CPSASE_2"/>
    <property type="match status" value="1"/>
</dbReference>
<accession>A0A225MGT3</accession>
<dbReference type="SMART" id="SM00878">
    <property type="entry name" value="Biotin_carb_C"/>
    <property type="match status" value="1"/>
</dbReference>
<dbReference type="GO" id="GO:0046872">
    <property type="term" value="F:metal ion binding"/>
    <property type="evidence" value="ECO:0007669"/>
    <property type="project" value="InterPro"/>
</dbReference>
<dbReference type="Pfam" id="PF02786">
    <property type="entry name" value="CPSase_L_D2"/>
    <property type="match status" value="1"/>
</dbReference>
<reference evidence="9" key="1">
    <citation type="submission" date="2017-06" db="EMBL/GenBank/DDBJ databases">
        <title>Herbaspirillum phytohormonus sp. nov., isolated from the root nodule of Robinia pseudoacacia in lead-zinc mine.</title>
        <authorList>
            <person name="Fan M."/>
            <person name="Lin Y."/>
        </authorList>
    </citation>
    <scope>NUCLEOTIDE SEQUENCE [LARGE SCALE GENOMIC DNA]</scope>
    <source>
        <strain evidence="9">SC-089</strain>
    </source>
</reference>
<dbReference type="InterPro" id="IPR011761">
    <property type="entry name" value="ATP-grasp"/>
</dbReference>
<dbReference type="GO" id="GO:0016874">
    <property type="term" value="F:ligase activity"/>
    <property type="evidence" value="ECO:0007669"/>
    <property type="project" value="UniProtKB-KW"/>
</dbReference>
<dbReference type="InterPro" id="IPR005481">
    <property type="entry name" value="BC-like_N"/>
</dbReference>
<dbReference type="OrthoDB" id="9803706at2"/>
<keyword evidence="2 5" id="KW-0547">Nucleotide-binding</keyword>
<dbReference type="PANTHER" id="PTHR18866:SF33">
    <property type="entry name" value="METHYLCROTONOYL-COA CARBOXYLASE SUBUNIT ALPHA, MITOCHONDRIAL-RELATED"/>
    <property type="match status" value="1"/>
</dbReference>
<dbReference type="Pfam" id="PF02785">
    <property type="entry name" value="Biotin_carb_C"/>
    <property type="match status" value="1"/>
</dbReference>
<evidence type="ECO:0000259" key="7">
    <source>
        <dbReference type="PROSITE" id="PS50979"/>
    </source>
</evidence>
<proteinExistence type="predicted"/>
<evidence type="ECO:0000256" key="1">
    <source>
        <dbReference type="ARBA" id="ARBA00022598"/>
    </source>
</evidence>
<feature type="domain" description="ATP-grasp" evidence="6">
    <location>
        <begin position="119"/>
        <end position="318"/>
    </location>
</feature>
<dbReference type="FunFam" id="3.40.50.20:FF:000010">
    <property type="entry name" value="Propionyl-CoA carboxylase subunit alpha"/>
    <property type="match status" value="1"/>
</dbReference>
<dbReference type="RefSeq" id="WP_088603861.1">
    <property type="nucleotide sequence ID" value="NZ_NJIH01000007.1"/>
</dbReference>
<gene>
    <name evidence="8" type="ORF">CEY11_13150</name>
</gene>
<dbReference type="SUPFAM" id="SSF56059">
    <property type="entry name" value="Glutathione synthetase ATP-binding domain-like"/>
    <property type="match status" value="1"/>
</dbReference>
<dbReference type="GO" id="GO:0005524">
    <property type="term" value="F:ATP binding"/>
    <property type="evidence" value="ECO:0007669"/>
    <property type="project" value="UniProtKB-UniRule"/>
</dbReference>
<dbReference type="PROSITE" id="PS50975">
    <property type="entry name" value="ATP_GRASP"/>
    <property type="match status" value="1"/>
</dbReference>
<evidence type="ECO:0000256" key="2">
    <source>
        <dbReference type="ARBA" id="ARBA00022741"/>
    </source>
</evidence>